<evidence type="ECO:0000256" key="1">
    <source>
        <dbReference type="SAM" id="MobiDB-lite"/>
    </source>
</evidence>
<feature type="region of interest" description="Disordered" evidence="1">
    <location>
        <begin position="574"/>
        <end position="600"/>
    </location>
</feature>
<dbReference type="EMBL" id="JACHJH010000005">
    <property type="protein sequence ID" value="MBB4894713.1"/>
    <property type="molecule type" value="Genomic_DNA"/>
</dbReference>
<evidence type="ECO:0000313" key="3">
    <source>
        <dbReference type="Proteomes" id="UP000556084"/>
    </source>
</evidence>
<comment type="caution">
    <text evidence="2">The sequence shown here is derived from an EMBL/GenBank/DDBJ whole genome shotgun (WGS) entry which is preliminary data.</text>
</comment>
<sequence length="600" mass="64297">MTGEGGQTLRHANPPGLPARWRTVPYERTVLGVIHNVTSATRLMDLLSVFDGDPRVQVFFTCVGSSPFAHGIEEFAAAREFALIPWGEARAQDFDLAVSTSRGGDLQEISAPLIGSPHGAGYNKKLSREPGAGSREPGAGSREPGAFGLTAEWLVHDGDVIPSAIVLSHEEQLERLRSGCPEAVPFAHVIGDPCADQIRASAPFREDYRASLGIHPGQKLILATSTWGGRSLLGTDPHFLRRVLAELPRDEYRVIAAVHPNAWYGHGGRQIRSWLEPFVREGLILPRPESDTWKAAICAADAFLGDHGSLTLYAASSGLPGMLASFDDDCVAAGSPMARLGRLLPRVLPYRPLRPQIEHAMRHQTGDTRLAQAAGLVTSHPGEALGRMRTLCYEHLKLAEPSCPATAFPVPLPLTVPAPRRPPAAPPMFVDTHCVDTHCTAGDRPAVRFRRYPAALQDEPGPHLRDPHVVVGEGEPERRWANVADIVVARRTTEPGRLFARHLGCGIVAVPAAGDTCTLFLRDGRAYTARWHRPAWWAGPAVAASVLYAWLAEDGGDGGSAEITVGSGTGGSLLSLRRTGQPAGGLPDLDAAQAAEEAEG</sequence>
<dbReference type="AlphaFoldDB" id="A0A7W7LQS9"/>
<keyword evidence="3" id="KW-1185">Reference proteome</keyword>
<reference evidence="2 3" key="1">
    <citation type="submission" date="2020-08" db="EMBL/GenBank/DDBJ databases">
        <title>Genomic Encyclopedia of Type Strains, Phase III (KMG-III): the genomes of soil and plant-associated and newly described type strains.</title>
        <authorList>
            <person name="Whitman W."/>
        </authorList>
    </citation>
    <scope>NUCLEOTIDE SEQUENCE [LARGE SCALE GENOMIC DNA]</scope>
    <source>
        <strain evidence="2 3">CECT 3266</strain>
    </source>
</reference>
<gene>
    <name evidence="2" type="ORF">FHS39_003771</name>
</gene>
<accession>A0A7W7LQS9</accession>
<name>A0A7W7LQS9_9ACTN</name>
<dbReference type="SUPFAM" id="SSF53756">
    <property type="entry name" value="UDP-Glycosyltransferase/glycogen phosphorylase"/>
    <property type="match status" value="1"/>
</dbReference>
<protein>
    <submittedName>
        <fullName evidence="2">Uncharacterized protein</fullName>
    </submittedName>
</protein>
<dbReference type="RefSeq" id="WP_184350474.1">
    <property type="nucleotide sequence ID" value="NZ_JACHJH010000005.1"/>
</dbReference>
<feature type="region of interest" description="Disordered" evidence="1">
    <location>
        <begin position="117"/>
        <end position="143"/>
    </location>
</feature>
<feature type="compositionally biased region" description="Low complexity" evidence="1">
    <location>
        <begin position="591"/>
        <end position="600"/>
    </location>
</feature>
<dbReference type="Proteomes" id="UP000556084">
    <property type="component" value="Unassembled WGS sequence"/>
</dbReference>
<evidence type="ECO:0000313" key="2">
    <source>
        <dbReference type="EMBL" id="MBB4894713.1"/>
    </source>
</evidence>
<proteinExistence type="predicted"/>
<organism evidence="2 3">
    <name type="scientific">Streptomyces olivoverticillatus</name>
    <dbReference type="NCBI Taxonomy" id="66427"/>
    <lineage>
        <taxon>Bacteria</taxon>
        <taxon>Bacillati</taxon>
        <taxon>Actinomycetota</taxon>
        <taxon>Actinomycetes</taxon>
        <taxon>Kitasatosporales</taxon>
        <taxon>Streptomycetaceae</taxon>
        <taxon>Streptomyces</taxon>
    </lineage>
</organism>